<comment type="caution">
    <text evidence="1">The sequence shown here is derived from an EMBL/GenBank/DDBJ whole genome shotgun (WGS) entry which is preliminary data.</text>
</comment>
<name>A0ABX5LQD7_9BACT</name>
<evidence type="ECO:0000313" key="2">
    <source>
        <dbReference type="Proteomes" id="UP000245523"/>
    </source>
</evidence>
<dbReference type="RefSeq" id="WP_106197444.1">
    <property type="nucleotide sequence ID" value="NZ_JAXEIU010000019.1"/>
</dbReference>
<dbReference type="Proteomes" id="UP000245523">
    <property type="component" value="Unassembled WGS sequence"/>
</dbReference>
<sequence length="170" mass="19280">MFALFTSEENFVDEIDLIEKISDAGLDFLYVQKPRMHDLELERFLLALPERIRQKTFLCGSPNAAQEFGLLGFHQTFDWMKQNEAAVLRTNLQVSVFLEKASDLQKLSIPLRKKISQILLPGNENAENLNGAFFCCDATEKPAGIENAAFISGIWEFADSVAAWKRFSTK</sequence>
<dbReference type="EMBL" id="QGHD01000001">
    <property type="protein sequence ID" value="PWL04124.1"/>
    <property type="molecule type" value="Genomic_DNA"/>
</dbReference>
<dbReference type="Gene3D" id="3.20.20.70">
    <property type="entry name" value="Aldolase class I"/>
    <property type="match status" value="1"/>
</dbReference>
<keyword evidence="2" id="KW-1185">Reference proteome</keyword>
<reference evidence="1 2" key="1">
    <citation type="submission" date="2018-05" db="EMBL/GenBank/DDBJ databases">
        <title>Animal gut microbial communities from fecal samples from Wisconsin, USA.</title>
        <authorList>
            <person name="Neumann A."/>
        </authorList>
    </citation>
    <scope>NUCLEOTIDE SEQUENCE [LARGE SCALE GENOMIC DNA]</scope>
    <source>
        <strain evidence="1 2">UWS4</strain>
    </source>
</reference>
<protein>
    <submittedName>
        <fullName evidence="1">Uncharacterized protein</fullName>
    </submittedName>
</protein>
<dbReference type="InterPro" id="IPR013785">
    <property type="entry name" value="Aldolase_TIM"/>
</dbReference>
<evidence type="ECO:0000313" key="1">
    <source>
        <dbReference type="EMBL" id="PWL04124.1"/>
    </source>
</evidence>
<accession>A0ABX5LQD7</accession>
<proteinExistence type="predicted"/>
<organism evidence="1 2">
    <name type="scientific">Hallerella porci</name>
    <dbReference type="NCBI Taxonomy" id="1945871"/>
    <lineage>
        <taxon>Bacteria</taxon>
        <taxon>Pseudomonadati</taxon>
        <taxon>Fibrobacterota</taxon>
        <taxon>Fibrobacteria</taxon>
        <taxon>Fibrobacterales</taxon>
        <taxon>Fibrobacteraceae</taxon>
        <taxon>Hallerella</taxon>
    </lineage>
</organism>
<gene>
    <name evidence="1" type="ORF">B0H50_101136</name>
</gene>